<dbReference type="Gene3D" id="2.40.128.270">
    <property type="match status" value="1"/>
</dbReference>
<dbReference type="Pfam" id="PF03724">
    <property type="entry name" value="META"/>
    <property type="match status" value="1"/>
</dbReference>
<comment type="caution">
    <text evidence="2">The sequence shown here is derived from an EMBL/GenBank/DDBJ whole genome shotgun (WGS) entry which is preliminary data.</text>
</comment>
<dbReference type="RefSeq" id="WP_147934183.1">
    <property type="nucleotide sequence ID" value="NZ_VPFD01000005.1"/>
</dbReference>
<gene>
    <name evidence="2" type="ORF">FVD38_07205</name>
</gene>
<organism evidence="2 3">
    <name type="scientific">Massilia arenae</name>
    <dbReference type="NCBI Taxonomy" id="2603288"/>
    <lineage>
        <taxon>Bacteria</taxon>
        <taxon>Pseudomonadati</taxon>
        <taxon>Pseudomonadota</taxon>
        <taxon>Betaproteobacteria</taxon>
        <taxon>Burkholderiales</taxon>
        <taxon>Oxalobacteraceae</taxon>
        <taxon>Telluria group</taxon>
        <taxon>Massilia</taxon>
    </lineage>
</organism>
<feature type="domain" description="DUF306" evidence="1">
    <location>
        <begin position="48"/>
        <end position="156"/>
    </location>
</feature>
<dbReference type="Proteomes" id="UP000321413">
    <property type="component" value="Unassembled WGS sequence"/>
</dbReference>
<dbReference type="InterPro" id="IPR038670">
    <property type="entry name" value="HslJ-like_sf"/>
</dbReference>
<name>A0A5C7FZM0_9BURK</name>
<accession>A0A5C7FZM0</accession>
<evidence type="ECO:0000313" key="2">
    <source>
        <dbReference type="EMBL" id="TXG00929.1"/>
    </source>
</evidence>
<dbReference type="PROSITE" id="PS51257">
    <property type="entry name" value="PROKAR_LIPOPROTEIN"/>
    <property type="match status" value="1"/>
</dbReference>
<dbReference type="EMBL" id="VPFD01000005">
    <property type="protein sequence ID" value="TXG00929.1"/>
    <property type="molecule type" value="Genomic_DNA"/>
</dbReference>
<reference evidence="2 3" key="1">
    <citation type="submission" date="2019-08" db="EMBL/GenBank/DDBJ databases">
        <title>Massilia golmudensis sp. nov., isolated from sand in the Qinghai-Tibetan Plateau.</title>
        <authorList>
            <person name="Zhang B."/>
        </authorList>
    </citation>
    <scope>NUCLEOTIDE SEQUENCE [LARGE SCALE GENOMIC DNA]</scope>
    <source>
        <strain evidence="2 3">GEM5</strain>
    </source>
</reference>
<evidence type="ECO:0000313" key="3">
    <source>
        <dbReference type="Proteomes" id="UP000321413"/>
    </source>
</evidence>
<keyword evidence="3" id="KW-1185">Reference proteome</keyword>
<evidence type="ECO:0000259" key="1">
    <source>
        <dbReference type="Pfam" id="PF03724"/>
    </source>
</evidence>
<protein>
    <submittedName>
        <fullName evidence="2">META domain-containing protein</fullName>
    </submittedName>
</protein>
<sequence length="167" mass="17211">MTSANRIKKLLDGAAAPAQRVAGMGLAAALLSACAGGPTDTAGAQKAVLAGSAWNLVSFTSSSDQVGVIKPQAAEQFQVAFGTDGKATFQFDCNRGNGSFETVDTAGGSGSLRFGAVATTRAMCPQQAMSARLPGDIEFVRGYRIVGDKLFLSLTADGGIYEWARRP</sequence>
<dbReference type="AlphaFoldDB" id="A0A5C7FZM0"/>
<dbReference type="InterPro" id="IPR005184">
    <property type="entry name" value="DUF306_Meta_HslJ"/>
</dbReference>
<proteinExistence type="predicted"/>